<feature type="chain" id="PRO_5041328316" evidence="1">
    <location>
        <begin position="19"/>
        <end position="150"/>
    </location>
</feature>
<reference evidence="2" key="1">
    <citation type="submission" date="2023-06" db="EMBL/GenBank/DDBJ databases">
        <title>Genome-scale phylogeny and comparative genomics of the fungal order Sordariales.</title>
        <authorList>
            <consortium name="Lawrence Berkeley National Laboratory"/>
            <person name="Hensen N."/>
            <person name="Bonometti L."/>
            <person name="Westerberg I."/>
            <person name="Brannstrom I.O."/>
            <person name="Guillou S."/>
            <person name="Cros-Aarteil S."/>
            <person name="Calhoun S."/>
            <person name="Haridas S."/>
            <person name="Kuo A."/>
            <person name="Mondo S."/>
            <person name="Pangilinan J."/>
            <person name="Riley R."/>
            <person name="Labutti K."/>
            <person name="Andreopoulos B."/>
            <person name="Lipzen A."/>
            <person name="Chen C."/>
            <person name="Yanf M."/>
            <person name="Daum C."/>
            <person name="Ng V."/>
            <person name="Clum A."/>
            <person name="Steindorff A."/>
            <person name="Ohm R."/>
            <person name="Martin F."/>
            <person name="Silar P."/>
            <person name="Natvig D."/>
            <person name="Lalanne C."/>
            <person name="Gautier V."/>
            <person name="Ament-Velasquez S.L."/>
            <person name="Kruys A."/>
            <person name="Hutchinson M.I."/>
            <person name="Powell A.J."/>
            <person name="Barry K."/>
            <person name="Miller A.N."/>
            <person name="Grigoriev I.V."/>
            <person name="Debuchy R."/>
            <person name="Gladieux P."/>
            <person name="Thoren M.H."/>
            <person name="Johannesson H."/>
        </authorList>
    </citation>
    <scope>NUCLEOTIDE SEQUENCE</scope>
    <source>
        <strain evidence="2">CBS 606.72</strain>
    </source>
</reference>
<dbReference type="Proteomes" id="UP001175000">
    <property type="component" value="Unassembled WGS sequence"/>
</dbReference>
<name>A0AA39WQE0_9PEZI</name>
<sequence>MLFKSVLSVVALALGVNAAVIARQEKTFKFQVLDPTRGKLYLGEGGASTADEAKALVCALTADVLKCGGKGFQAYPRGGDMMKLTPGTASAGGWSIDKEDNIAWKAATQEIKFSIGLKPGTDVYAETCPHHWTATEHGTAKAIWINTPAA</sequence>
<keyword evidence="1" id="KW-0732">Signal</keyword>
<dbReference type="AlphaFoldDB" id="A0AA39WQE0"/>
<organism evidence="2 3">
    <name type="scientific">Immersiella caudata</name>
    <dbReference type="NCBI Taxonomy" id="314043"/>
    <lineage>
        <taxon>Eukaryota</taxon>
        <taxon>Fungi</taxon>
        <taxon>Dikarya</taxon>
        <taxon>Ascomycota</taxon>
        <taxon>Pezizomycotina</taxon>
        <taxon>Sordariomycetes</taxon>
        <taxon>Sordariomycetidae</taxon>
        <taxon>Sordariales</taxon>
        <taxon>Lasiosphaeriaceae</taxon>
        <taxon>Immersiella</taxon>
    </lineage>
</organism>
<evidence type="ECO:0000313" key="3">
    <source>
        <dbReference type="Proteomes" id="UP001175000"/>
    </source>
</evidence>
<dbReference type="EMBL" id="JAULSU010000004">
    <property type="protein sequence ID" value="KAK0619606.1"/>
    <property type="molecule type" value="Genomic_DNA"/>
</dbReference>
<proteinExistence type="predicted"/>
<keyword evidence="3" id="KW-1185">Reference proteome</keyword>
<comment type="caution">
    <text evidence="2">The sequence shown here is derived from an EMBL/GenBank/DDBJ whole genome shotgun (WGS) entry which is preliminary data.</text>
</comment>
<gene>
    <name evidence="2" type="ORF">B0T14DRAFT_566437</name>
</gene>
<protein>
    <submittedName>
        <fullName evidence="2">Uncharacterized protein</fullName>
    </submittedName>
</protein>
<evidence type="ECO:0000256" key="1">
    <source>
        <dbReference type="SAM" id="SignalP"/>
    </source>
</evidence>
<evidence type="ECO:0000313" key="2">
    <source>
        <dbReference type="EMBL" id="KAK0619606.1"/>
    </source>
</evidence>
<feature type="signal peptide" evidence="1">
    <location>
        <begin position="1"/>
        <end position="18"/>
    </location>
</feature>
<accession>A0AA39WQE0</accession>